<comment type="caution">
    <text evidence="12">The sequence shown here is derived from an EMBL/GenBank/DDBJ whole genome shotgun (WGS) entry which is preliminary data.</text>
</comment>
<evidence type="ECO:0000256" key="3">
    <source>
        <dbReference type="ARBA" id="ARBA00022737"/>
    </source>
</evidence>
<dbReference type="InterPro" id="IPR013087">
    <property type="entry name" value="Znf_C2H2_type"/>
</dbReference>
<dbReference type="InterPro" id="IPR051497">
    <property type="entry name" value="Dev/Hematopoietic_TF"/>
</dbReference>
<keyword evidence="3" id="KW-0677">Repeat</keyword>
<keyword evidence="13" id="KW-1185">Reference proteome</keyword>
<evidence type="ECO:0000256" key="8">
    <source>
        <dbReference type="ARBA" id="ARBA00023242"/>
    </source>
</evidence>
<gene>
    <name evidence="12" type="ORF">BCR33DRAFT_711105</name>
</gene>
<dbReference type="GO" id="GO:0008270">
    <property type="term" value="F:zinc ion binding"/>
    <property type="evidence" value="ECO:0007669"/>
    <property type="project" value="UniProtKB-KW"/>
</dbReference>
<feature type="domain" description="C2H2-type" evidence="11">
    <location>
        <begin position="168"/>
        <end position="196"/>
    </location>
</feature>
<comment type="subcellular location">
    <subcellularLocation>
        <location evidence="1">Nucleus</location>
    </subcellularLocation>
</comment>
<evidence type="ECO:0000313" key="12">
    <source>
        <dbReference type="EMBL" id="ORY53744.1"/>
    </source>
</evidence>
<proteinExistence type="predicted"/>
<evidence type="ECO:0000256" key="1">
    <source>
        <dbReference type="ARBA" id="ARBA00004123"/>
    </source>
</evidence>
<evidence type="ECO:0000259" key="11">
    <source>
        <dbReference type="PROSITE" id="PS50157"/>
    </source>
</evidence>
<dbReference type="Gene3D" id="3.30.160.60">
    <property type="entry name" value="Classic Zinc Finger"/>
    <property type="match status" value="2"/>
</dbReference>
<feature type="region of interest" description="Disordered" evidence="10">
    <location>
        <begin position="1"/>
        <end position="48"/>
    </location>
</feature>
<dbReference type="SMART" id="SM00355">
    <property type="entry name" value="ZnF_C2H2"/>
    <property type="match status" value="2"/>
</dbReference>
<dbReference type="SUPFAM" id="SSF57667">
    <property type="entry name" value="beta-beta-alpha zinc fingers"/>
    <property type="match status" value="2"/>
</dbReference>
<reference evidence="12 13" key="1">
    <citation type="submission" date="2016-07" db="EMBL/GenBank/DDBJ databases">
        <title>Pervasive Adenine N6-methylation of Active Genes in Fungi.</title>
        <authorList>
            <consortium name="DOE Joint Genome Institute"/>
            <person name="Mondo S.J."/>
            <person name="Dannebaum R.O."/>
            <person name="Kuo R.C."/>
            <person name="Labutti K."/>
            <person name="Haridas S."/>
            <person name="Kuo A."/>
            <person name="Salamov A."/>
            <person name="Ahrendt S.R."/>
            <person name="Lipzen A."/>
            <person name="Sullivan W."/>
            <person name="Andreopoulos W.B."/>
            <person name="Clum A."/>
            <person name="Lindquist E."/>
            <person name="Daum C."/>
            <person name="Ramamoorthy G.K."/>
            <person name="Gryganskyi A."/>
            <person name="Culley D."/>
            <person name="Magnuson J.K."/>
            <person name="James T.Y."/>
            <person name="O'Malley M.A."/>
            <person name="Stajich J.E."/>
            <person name="Spatafora J.W."/>
            <person name="Visel A."/>
            <person name="Grigoriev I.V."/>
        </authorList>
    </citation>
    <scope>NUCLEOTIDE SEQUENCE [LARGE SCALE GENOMIC DNA]</scope>
    <source>
        <strain evidence="12 13">JEL800</strain>
    </source>
</reference>
<dbReference type="Pfam" id="PF00096">
    <property type="entry name" value="zf-C2H2"/>
    <property type="match status" value="1"/>
</dbReference>
<dbReference type="PROSITE" id="PS50157">
    <property type="entry name" value="ZINC_FINGER_C2H2_2"/>
    <property type="match status" value="2"/>
</dbReference>
<keyword evidence="2" id="KW-0479">Metal-binding</keyword>
<dbReference type="Proteomes" id="UP000193642">
    <property type="component" value="Unassembled WGS sequence"/>
</dbReference>
<dbReference type="PANTHER" id="PTHR45993">
    <property type="entry name" value="B-CELL LYMPHOMA/LEUKEMIA 11"/>
    <property type="match status" value="1"/>
</dbReference>
<feature type="domain" description="C2H2-type" evidence="11">
    <location>
        <begin position="200"/>
        <end position="224"/>
    </location>
</feature>
<dbReference type="PANTHER" id="PTHR45993:SF6">
    <property type="entry name" value="C2H2-TYPE DOMAIN-CONTAINING PROTEIN"/>
    <property type="match status" value="1"/>
</dbReference>
<evidence type="ECO:0000256" key="7">
    <source>
        <dbReference type="ARBA" id="ARBA00023163"/>
    </source>
</evidence>
<organism evidence="12 13">
    <name type="scientific">Rhizoclosmatium globosum</name>
    <dbReference type="NCBI Taxonomy" id="329046"/>
    <lineage>
        <taxon>Eukaryota</taxon>
        <taxon>Fungi</taxon>
        <taxon>Fungi incertae sedis</taxon>
        <taxon>Chytridiomycota</taxon>
        <taxon>Chytridiomycota incertae sedis</taxon>
        <taxon>Chytridiomycetes</taxon>
        <taxon>Chytridiales</taxon>
        <taxon>Chytriomycetaceae</taxon>
        <taxon>Rhizoclosmatium</taxon>
    </lineage>
</organism>
<evidence type="ECO:0000256" key="2">
    <source>
        <dbReference type="ARBA" id="ARBA00022723"/>
    </source>
</evidence>
<dbReference type="GO" id="GO:0003700">
    <property type="term" value="F:DNA-binding transcription factor activity"/>
    <property type="evidence" value="ECO:0007669"/>
    <property type="project" value="TreeGrafter"/>
</dbReference>
<feature type="compositionally biased region" description="Low complexity" evidence="10">
    <location>
        <begin position="10"/>
        <end position="26"/>
    </location>
</feature>
<dbReference type="InterPro" id="IPR036236">
    <property type="entry name" value="Znf_C2H2_sf"/>
</dbReference>
<evidence type="ECO:0000256" key="9">
    <source>
        <dbReference type="PROSITE-ProRule" id="PRU00042"/>
    </source>
</evidence>
<evidence type="ECO:0000256" key="10">
    <source>
        <dbReference type="SAM" id="MobiDB-lite"/>
    </source>
</evidence>
<accession>A0A1Y2D3M5</accession>
<dbReference type="GO" id="GO:0006357">
    <property type="term" value="P:regulation of transcription by RNA polymerase II"/>
    <property type="evidence" value="ECO:0007669"/>
    <property type="project" value="TreeGrafter"/>
</dbReference>
<dbReference type="Pfam" id="PF13894">
    <property type="entry name" value="zf-C2H2_4"/>
    <property type="match status" value="1"/>
</dbReference>
<sequence>MSTTSSESYDQSIPQQPDPGGQQLLSWPGGRNILDSPEPQERPQIPPETLYSNQSYYFHHVYMGGGSSSSAAQLESKDLGNRQQIDKFEEGHAPQGLFQAIPHSSHGQFEVVGGFITNQIYQHNPRLIIPVDENPPAHPPSFANGKGAGKTQWHLISHNNSHTNIKPFACTLCPLSFARKHDLSRHERSVHAVKAGAPVFACGICGKGFGRVDSLKRHVKICKG</sequence>
<keyword evidence="8" id="KW-0539">Nucleus</keyword>
<keyword evidence="5" id="KW-0862">Zinc</keyword>
<evidence type="ECO:0000313" key="13">
    <source>
        <dbReference type="Proteomes" id="UP000193642"/>
    </source>
</evidence>
<evidence type="ECO:0000256" key="4">
    <source>
        <dbReference type="ARBA" id="ARBA00022771"/>
    </source>
</evidence>
<keyword evidence="6" id="KW-0805">Transcription regulation</keyword>
<dbReference type="EMBL" id="MCGO01000001">
    <property type="protein sequence ID" value="ORY53744.1"/>
    <property type="molecule type" value="Genomic_DNA"/>
</dbReference>
<evidence type="ECO:0000256" key="5">
    <source>
        <dbReference type="ARBA" id="ARBA00022833"/>
    </source>
</evidence>
<protein>
    <recommendedName>
        <fullName evidence="11">C2H2-type domain-containing protein</fullName>
    </recommendedName>
</protein>
<dbReference type="GO" id="GO:0000978">
    <property type="term" value="F:RNA polymerase II cis-regulatory region sequence-specific DNA binding"/>
    <property type="evidence" value="ECO:0007669"/>
    <property type="project" value="TreeGrafter"/>
</dbReference>
<name>A0A1Y2D3M5_9FUNG</name>
<dbReference type="PROSITE" id="PS00028">
    <property type="entry name" value="ZINC_FINGER_C2H2_1"/>
    <property type="match status" value="1"/>
</dbReference>
<dbReference type="OrthoDB" id="2156505at2759"/>
<keyword evidence="4 9" id="KW-0863">Zinc-finger</keyword>
<dbReference type="GO" id="GO:0005634">
    <property type="term" value="C:nucleus"/>
    <property type="evidence" value="ECO:0007669"/>
    <property type="project" value="UniProtKB-SubCell"/>
</dbReference>
<dbReference type="AlphaFoldDB" id="A0A1Y2D3M5"/>
<dbReference type="STRING" id="329046.A0A1Y2D3M5"/>
<keyword evidence="7" id="KW-0804">Transcription</keyword>
<evidence type="ECO:0000256" key="6">
    <source>
        <dbReference type="ARBA" id="ARBA00023015"/>
    </source>
</evidence>